<accession>A0A9X2MDU7</accession>
<dbReference type="Proteomes" id="UP001140817">
    <property type="component" value="Unassembled WGS sequence"/>
</dbReference>
<evidence type="ECO:0000256" key="1">
    <source>
        <dbReference type="SAM" id="Phobius"/>
    </source>
</evidence>
<keyword evidence="1" id="KW-1133">Transmembrane helix</keyword>
<dbReference type="RefSeq" id="WP_257560687.1">
    <property type="nucleotide sequence ID" value="NZ_JANKBY010000289.1"/>
</dbReference>
<keyword evidence="1" id="KW-0812">Transmembrane</keyword>
<evidence type="ECO:0000313" key="3">
    <source>
        <dbReference type="Proteomes" id="UP001140817"/>
    </source>
</evidence>
<sequence>MEDGEEVAKTGDDNNLILWVGIGILAIVIIFILNKKLSNK</sequence>
<reference evidence="2" key="1">
    <citation type="submission" date="2022-07" db="EMBL/GenBank/DDBJ databases">
        <title>Enhanced cultured diversity of the mouse gut microbiota enables custom-made synthetic communities.</title>
        <authorList>
            <person name="Afrizal A."/>
        </authorList>
    </citation>
    <scope>NUCLEOTIDE SEQUENCE</scope>
    <source>
        <strain evidence="2">DSM 29186</strain>
    </source>
</reference>
<name>A0A9X2MDU7_9FIRM</name>
<keyword evidence="1" id="KW-0472">Membrane</keyword>
<protein>
    <submittedName>
        <fullName evidence="2">LPXTG cell wall anchor domain-containing protein</fullName>
    </submittedName>
</protein>
<gene>
    <name evidence="2" type="ORF">NSA58_16325</name>
</gene>
<dbReference type="NCBIfam" id="TIGR01167">
    <property type="entry name" value="LPXTG_anchor"/>
    <property type="match status" value="1"/>
</dbReference>
<evidence type="ECO:0000313" key="2">
    <source>
        <dbReference type="EMBL" id="MCR1824348.1"/>
    </source>
</evidence>
<keyword evidence="3" id="KW-1185">Reference proteome</keyword>
<dbReference type="AlphaFoldDB" id="A0A9X2MDU7"/>
<feature type="transmembrane region" description="Helical" evidence="1">
    <location>
        <begin position="16"/>
        <end position="34"/>
    </location>
</feature>
<organism evidence="2 3">
    <name type="scientific">Terrisporobacter muris</name>
    <dbReference type="NCBI Taxonomy" id="2963284"/>
    <lineage>
        <taxon>Bacteria</taxon>
        <taxon>Bacillati</taxon>
        <taxon>Bacillota</taxon>
        <taxon>Clostridia</taxon>
        <taxon>Peptostreptococcales</taxon>
        <taxon>Peptostreptococcaceae</taxon>
        <taxon>Terrisporobacter</taxon>
    </lineage>
</organism>
<proteinExistence type="predicted"/>
<comment type="caution">
    <text evidence="2">The sequence shown here is derived from an EMBL/GenBank/DDBJ whole genome shotgun (WGS) entry which is preliminary data.</text>
</comment>
<dbReference type="EMBL" id="JANKBY010000289">
    <property type="protein sequence ID" value="MCR1824348.1"/>
    <property type="molecule type" value="Genomic_DNA"/>
</dbReference>